<dbReference type="Pfam" id="PF14329">
    <property type="entry name" value="DUF4386"/>
    <property type="match status" value="1"/>
</dbReference>
<dbReference type="Proteomes" id="UP001156870">
    <property type="component" value="Unassembled WGS sequence"/>
</dbReference>
<evidence type="ECO:0000313" key="3">
    <source>
        <dbReference type="Proteomes" id="UP001156870"/>
    </source>
</evidence>
<gene>
    <name evidence="2" type="ORF">GCM10007877_38970</name>
</gene>
<dbReference type="InterPro" id="IPR025495">
    <property type="entry name" value="DUF4386"/>
</dbReference>
<keyword evidence="3" id="KW-1185">Reference proteome</keyword>
<dbReference type="EMBL" id="BSPD01000102">
    <property type="protein sequence ID" value="GLS28178.1"/>
    <property type="molecule type" value="Genomic_DNA"/>
</dbReference>
<feature type="transmembrane region" description="Helical" evidence="1">
    <location>
        <begin position="198"/>
        <end position="220"/>
    </location>
</feature>
<feature type="transmembrane region" description="Helical" evidence="1">
    <location>
        <begin position="56"/>
        <end position="80"/>
    </location>
</feature>
<organism evidence="2 3">
    <name type="scientific">Marinibactrum halimedae</name>
    <dbReference type="NCBI Taxonomy" id="1444977"/>
    <lineage>
        <taxon>Bacteria</taxon>
        <taxon>Pseudomonadati</taxon>
        <taxon>Pseudomonadota</taxon>
        <taxon>Gammaproteobacteria</taxon>
        <taxon>Cellvibrionales</taxon>
        <taxon>Cellvibrionaceae</taxon>
        <taxon>Marinibactrum</taxon>
    </lineage>
</organism>
<keyword evidence="1" id="KW-0812">Transmembrane</keyword>
<dbReference type="AlphaFoldDB" id="A0AA37T627"/>
<keyword evidence="1" id="KW-0472">Membrane</keyword>
<reference evidence="2 3" key="1">
    <citation type="journal article" date="2014" name="Int. J. Syst. Evol. Microbiol.">
        <title>Complete genome sequence of Corynebacterium casei LMG S-19264T (=DSM 44701T), isolated from a smear-ripened cheese.</title>
        <authorList>
            <consortium name="US DOE Joint Genome Institute (JGI-PGF)"/>
            <person name="Walter F."/>
            <person name="Albersmeier A."/>
            <person name="Kalinowski J."/>
            <person name="Ruckert C."/>
        </authorList>
    </citation>
    <scope>NUCLEOTIDE SEQUENCE [LARGE SCALE GENOMIC DNA]</scope>
    <source>
        <strain evidence="2 3">NBRC 110095</strain>
    </source>
</reference>
<proteinExistence type="predicted"/>
<feature type="transmembrane region" description="Helical" evidence="1">
    <location>
        <begin position="173"/>
        <end position="192"/>
    </location>
</feature>
<feature type="transmembrane region" description="Helical" evidence="1">
    <location>
        <begin position="92"/>
        <end position="115"/>
    </location>
</feature>
<evidence type="ECO:0008006" key="4">
    <source>
        <dbReference type="Google" id="ProtNLM"/>
    </source>
</evidence>
<feature type="transmembrane region" description="Helical" evidence="1">
    <location>
        <begin position="12"/>
        <end position="36"/>
    </location>
</feature>
<evidence type="ECO:0000256" key="1">
    <source>
        <dbReference type="SAM" id="Phobius"/>
    </source>
</evidence>
<accession>A0AA37T627</accession>
<evidence type="ECO:0000313" key="2">
    <source>
        <dbReference type="EMBL" id="GLS28178.1"/>
    </source>
</evidence>
<sequence length="233" mass="25528">MNGFLMNNKLQQWAGVFAIFEALIYIAAFVYFGAFWSYPFDGTSAEKMTYLAENQVVFSLILFLMYVVFGVFLAVLVVGLHEKLKQSNHPAVLIGSLFGVIWVGLVIASGMISHIGLGSAIDLMETSPEKALEMWLIISVITESIGGGNELVGGLWVLLMSLAALSAGVFPRFLNYFGLFVGVAGVATIYPDDIFTEIFGITQIVWFIWLGVCLLTQDYVKKATGVKKPMIAN</sequence>
<feature type="transmembrane region" description="Helical" evidence="1">
    <location>
        <begin position="135"/>
        <end position="161"/>
    </location>
</feature>
<protein>
    <recommendedName>
        <fullName evidence="4">DUF4386 family protein</fullName>
    </recommendedName>
</protein>
<dbReference type="RefSeq" id="WP_232594113.1">
    <property type="nucleotide sequence ID" value="NZ_BSPD01000102.1"/>
</dbReference>
<comment type="caution">
    <text evidence="2">The sequence shown here is derived from an EMBL/GenBank/DDBJ whole genome shotgun (WGS) entry which is preliminary data.</text>
</comment>
<keyword evidence="1" id="KW-1133">Transmembrane helix</keyword>
<name>A0AA37T627_9GAMM</name>